<organism evidence="2 3">
    <name type="scientific">Ignicoccus pacificus DSM 13166</name>
    <dbReference type="NCBI Taxonomy" id="940294"/>
    <lineage>
        <taxon>Archaea</taxon>
        <taxon>Thermoproteota</taxon>
        <taxon>Thermoprotei</taxon>
        <taxon>Desulfurococcales</taxon>
        <taxon>Desulfurococcaceae</taxon>
        <taxon>Ignicoccus</taxon>
    </lineage>
</organism>
<dbReference type="Gene3D" id="1.10.1220.10">
    <property type="entry name" value="Met repressor-like"/>
    <property type="match status" value="1"/>
</dbReference>
<evidence type="ECO:0000313" key="3">
    <source>
        <dbReference type="Proteomes" id="UP001063698"/>
    </source>
</evidence>
<dbReference type="Proteomes" id="UP001063698">
    <property type="component" value="Chromosome"/>
</dbReference>
<dbReference type="AlphaFoldDB" id="A0A977PK58"/>
<feature type="domain" description="Ribbon-helix-helix protein CopG" evidence="1">
    <location>
        <begin position="5"/>
        <end position="42"/>
    </location>
</feature>
<dbReference type="SUPFAM" id="SSF47598">
    <property type="entry name" value="Ribbon-helix-helix"/>
    <property type="match status" value="1"/>
</dbReference>
<name>A0A977PK58_9CREN</name>
<dbReference type="PANTHER" id="PTHR34719:SF2">
    <property type="entry name" value="NICKEL-RESPONSIVE REGULATOR"/>
    <property type="match status" value="1"/>
</dbReference>
<dbReference type="InterPro" id="IPR010985">
    <property type="entry name" value="Ribbon_hlx_hlx"/>
</dbReference>
<dbReference type="PANTHER" id="PTHR34719">
    <property type="entry name" value="NICKEL-RESPONSIVE REGULATOR"/>
    <property type="match status" value="1"/>
</dbReference>
<dbReference type="Pfam" id="PF01402">
    <property type="entry name" value="RHH_1"/>
    <property type="match status" value="1"/>
</dbReference>
<dbReference type="InterPro" id="IPR050192">
    <property type="entry name" value="CopG/NikR_regulator"/>
</dbReference>
<proteinExistence type="predicted"/>
<sequence>MTELVRFGISIPKDLLEELERGASALGVSRSKLIEIAIRSFIGYLSLIEGGSSKGLMVLVIVHSGSSLQQLIELVSSLTSSFCISKEGKSYIITAMLKGEIEKVKDVVEKVRKVKGTAIYPLLLGVSRD</sequence>
<dbReference type="KEGG" id="ipc:IPA_05565"/>
<dbReference type="GO" id="GO:0003677">
    <property type="term" value="F:DNA binding"/>
    <property type="evidence" value="ECO:0007669"/>
    <property type="project" value="TreeGrafter"/>
</dbReference>
<accession>A0A977PK58</accession>
<gene>
    <name evidence="2" type="ORF">IPA_05565</name>
</gene>
<keyword evidence="3" id="KW-1185">Reference proteome</keyword>
<evidence type="ECO:0000259" key="1">
    <source>
        <dbReference type="Pfam" id="PF01402"/>
    </source>
</evidence>
<evidence type="ECO:0000313" key="2">
    <source>
        <dbReference type="EMBL" id="UXD22501.1"/>
    </source>
</evidence>
<dbReference type="EMBL" id="CP006868">
    <property type="protein sequence ID" value="UXD22501.1"/>
    <property type="molecule type" value="Genomic_DNA"/>
</dbReference>
<dbReference type="InterPro" id="IPR013321">
    <property type="entry name" value="Arc_rbn_hlx_hlx"/>
</dbReference>
<dbReference type="CDD" id="cd22231">
    <property type="entry name" value="RHH_NikR_HicB-like"/>
    <property type="match status" value="1"/>
</dbReference>
<reference evidence="2" key="1">
    <citation type="submission" date="2013-11" db="EMBL/GenBank/DDBJ databases">
        <title>Comparative genomics of Ignicoccus.</title>
        <authorList>
            <person name="Podar M."/>
        </authorList>
    </citation>
    <scope>NUCLEOTIDE SEQUENCE</scope>
    <source>
        <strain evidence="2">DSM 13166</strain>
    </source>
</reference>
<dbReference type="InterPro" id="IPR002145">
    <property type="entry name" value="CopG"/>
</dbReference>
<dbReference type="GO" id="GO:0006355">
    <property type="term" value="P:regulation of DNA-templated transcription"/>
    <property type="evidence" value="ECO:0007669"/>
    <property type="project" value="InterPro"/>
</dbReference>
<protein>
    <recommendedName>
        <fullName evidence="1">Ribbon-helix-helix protein CopG domain-containing protein</fullName>
    </recommendedName>
</protein>